<dbReference type="Pfam" id="PF24553">
    <property type="entry name" value="Rv0428c_C"/>
    <property type="match status" value="1"/>
</dbReference>
<dbReference type="Gene3D" id="3.40.630.30">
    <property type="match status" value="1"/>
</dbReference>
<dbReference type="InterPro" id="IPR016181">
    <property type="entry name" value="Acyl_CoA_acyltransferase"/>
</dbReference>
<evidence type="ECO:0000259" key="1">
    <source>
        <dbReference type="PROSITE" id="PS51186"/>
    </source>
</evidence>
<sequence length="256" mass="28517">MSSPHIPDEVPETLDEVRRLEALAFNGWPALESRDVGGWRLRLSGGYTKRANSINALGSNFSTDIGALEAPYRDRGLVPAWRLTPLAPQEIAPLLTDRGYRAIERSLLQVCPLHERFQADPAVVVSDTPSPAWIEAFVTHSPVRPEHRETMQRMLQAIAQPVGFAFVQHQGRPMAMAIGAVEGDHMGLFDVLVMPEARRQGLAQRVTESLYAWAWERGARRAYLQVVATNAAAIPLYAAQGFRTVYTYEYRVPPTS</sequence>
<dbReference type="InterPro" id="IPR056935">
    <property type="entry name" value="Rv0428c-like_C"/>
</dbReference>
<dbReference type="PROSITE" id="PS51186">
    <property type="entry name" value="GNAT"/>
    <property type="match status" value="1"/>
</dbReference>
<feature type="domain" description="N-acetyltransferase" evidence="1">
    <location>
        <begin position="123"/>
        <end position="256"/>
    </location>
</feature>
<name>A0ABS8KYN5_9HYPH</name>
<comment type="caution">
    <text evidence="2">The sequence shown here is derived from an EMBL/GenBank/DDBJ whole genome shotgun (WGS) entry which is preliminary data.</text>
</comment>
<evidence type="ECO:0000313" key="3">
    <source>
        <dbReference type="Proteomes" id="UP001198862"/>
    </source>
</evidence>
<dbReference type="SUPFAM" id="SSF55729">
    <property type="entry name" value="Acyl-CoA N-acyltransferases (Nat)"/>
    <property type="match status" value="1"/>
</dbReference>
<dbReference type="PANTHER" id="PTHR43072">
    <property type="entry name" value="N-ACETYLTRANSFERASE"/>
    <property type="match status" value="1"/>
</dbReference>
<reference evidence="2 3" key="1">
    <citation type="submission" date="2021-11" db="EMBL/GenBank/DDBJ databases">
        <authorList>
            <person name="Lee D.-H."/>
            <person name="Kim S.-B."/>
        </authorList>
    </citation>
    <scope>NUCLEOTIDE SEQUENCE [LARGE SCALE GENOMIC DNA]</scope>
    <source>
        <strain evidence="2 3">KCTC 52223</strain>
    </source>
</reference>
<keyword evidence="3" id="KW-1185">Reference proteome</keyword>
<gene>
    <name evidence="2" type="ORF">LJ725_19620</name>
</gene>
<accession>A0ABS8KYN5</accession>
<dbReference type="InterPro" id="IPR000182">
    <property type="entry name" value="GNAT_dom"/>
</dbReference>
<organism evidence="2 3">
    <name type="scientific">Reyranella aquatilis</name>
    <dbReference type="NCBI Taxonomy" id="2035356"/>
    <lineage>
        <taxon>Bacteria</taxon>
        <taxon>Pseudomonadati</taxon>
        <taxon>Pseudomonadota</taxon>
        <taxon>Alphaproteobacteria</taxon>
        <taxon>Hyphomicrobiales</taxon>
        <taxon>Reyranellaceae</taxon>
        <taxon>Reyranella</taxon>
    </lineage>
</organism>
<dbReference type="RefSeq" id="WP_230552389.1">
    <property type="nucleotide sequence ID" value="NZ_JAJISD010000008.1"/>
</dbReference>
<evidence type="ECO:0000313" key="2">
    <source>
        <dbReference type="EMBL" id="MCC8431189.1"/>
    </source>
</evidence>
<proteinExistence type="predicted"/>
<protein>
    <submittedName>
        <fullName evidence="2">GNAT family N-acetyltransferase</fullName>
    </submittedName>
</protein>
<dbReference type="CDD" id="cd04301">
    <property type="entry name" value="NAT_SF"/>
    <property type="match status" value="1"/>
</dbReference>
<dbReference type="Proteomes" id="UP001198862">
    <property type="component" value="Unassembled WGS sequence"/>
</dbReference>
<dbReference type="EMBL" id="JAJISD010000008">
    <property type="protein sequence ID" value="MCC8431189.1"/>
    <property type="molecule type" value="Genomic_DNA"/>
</dbReference>
<dbReference type="PANTHER" id="PTHR43072:SF60">
    <property type="entry name" value="L-2,4-DIAMINOBUTYRIC ACID ACETYLTRANSFERASE"/>
    <property type="match status" value="1"/>
</dbReference>